<dbReference type="Pfam" id="PF05593">
    <property type="entry name" value="RHS_repeat"/>
    <property type="match status" value="1"/>
</dbReference>
<accession>A0ABV8EMK9</accession>
<name>A0ABV8EMK9_9BACT</name>
<dbReference type="Gene3D" id="2.180.10.10">
    <property type="entry name" value="RHS repeat-associated core"/>
    <property type="match status" value="1"/>
</dbReference>
<proteinExistence type="predicted"/>
<gene>
    <name evidence="1" type="ORF">ACFOUP_08690</name>
</gene>
<organism evidence="1 2">
    <name type="scientific">Belliella kenyensis</name>
    <dbReference type="NCBI Taxonomy" id="1472724"/>
    <lineage>
        <taxon>Bacteria</taxon>
        <taxon>Pseudomonadati</taxon>
        <taxon>Bacteroidota</taxon>
        <taxon>Cytophagia</taxon>
        <taxon>Cytophagales</taxon>
        <taxon>Cyclobacteriaceae</taxon>
        <taxon>Belliella</taxon>
    </lineage>
</organism>
<evidence type="ECO:0000313" key="2">
    <source>
        <dbReference type="Proteomes" id="UP001595766"/>
    </source>
</evidence>
<dbReference type="InterPro" id="IPR006530">
    <property type="entry name" value="YD"/>
</dbReference>
<dbReference type="NCBIfam" id="TIGR01643">
    <property type="entry name" value="YD_repeat_2x"/>
    <property type="match status" value="1"/>
</dbReference>
<sequence length="1197" mass="135809">MISHPPSPEAAKIAQFQLHPANLYTGTQAVDIPLYSFDFEGRTIELNLSYHGSGIRVSENAGNVGLGWSISPVGTITRVVNGYDDLANYSQNNRAIQGYLHDTQLVPPGFNFNWWNTYLASGKRDAEPDVFNYTFLNSSGSFIFNKKSSSNSPVTVTKLQENTDKIEFNVYSNSFTITDEMGFKAIFSVKEYSTSIGGSCVGTWQICDMNSIEFNQTVLNGGRLITTWYLSKIISPLGKELEFSYDINPSNGFSDYLSISPFNWSEFDSYVISFGEGSVKNNYGYSRQIFENVYISSIYSTDYDLKINFNYADRLDIEKFESPNNNSTFKFWMDFLKLDRNNYHGDIKNPKRLQSISVSNISIPSVFNREITFNQNYFNPNHTDKIKFSRLKLNSVLVGNQKYDFTYFDGLPSKESKGIDYWGFYNGRDSNTTLMPVTPLLPHLNIEYPGYIDDNFYFQNPHRSANFDHGKAGLLTSITYPTGGKSTFEYEPHQYKLEGKEIFAPTNVPFTANGLDAAQTTSFYYKGYQNAGCTGIMNVKLRVRCKDFFSNAPCTINQNDRLKVAVQFINPNGQVLEELNYDWLHLQGKIDFEMNLDFPTDPLGTRALPPGVYTIKAFNVKSNGQTLYYGDARVQMRSSCTNVSTSVINVVHNQVSGGARIKSITQFDENNKFVLKKRYEYLDRSDVRYSSGRLMNPLFHMSNIVTSEIVLPDGTRTGYNFVLHQSNSGSSLENGNAAQGNHIGYTDVRVLHQDEMGIVNGYEDYKFINKPNELFSFNSSSYPYESLGSVRMTSFKNENGKLLSLKIFDSKLNTFVNSQEFEYKKSTLNQINAVKLNYSGSQRPLQTYYKIDVFSFNLDKKMSMKDNLITYENFDYNNFNQIKKHSIKNNSEDIYETFYKYALDLPTSTGFLGLKKQLNIVGDPIESYTAYKGKVIKANGNLHKTVNVNGKNIPLLDKTYLYDATMNFVSSNGISFSGGYYPVHEVITYNSQGKPILVRENEVINYTLIWDSKGKEVLSKVLNSLPSQSSYTSFETDDKGGWSYSGVPSAGSISKTGRKSYFLNSNNNITKTAIGASTAHPYKLSFWVRRVAGTGSWTFMGQTESLDWNWKFIERIVTETSVSISGSGIYIDELRLHPLDAQMTTYTYDPLIGMTSQTDPNGVTSYYEYDSFGRLLNIRDKDRNVLETFEYNYSNQP</sequence>
<comment type="caution">
    <text evidence="1">The sequence shown here is derived from an EMBL/GenBank/DDBJ whole genome shotgun (WGS) entry which is preliminary data.</text>
</comment>
<dbReference type="InterPro" id="IPR050708">
    <property type="entry name" value="T6SS_VgrG/RHS"/>
</dbReference>
<dbReference type="PANTHER" id="PTHR32305:SF15">
    <property type="entry name" value="PROTEIN RHSA-RELATED"/>
    <property type="match status" value="1"/>
</dbReference>
<dbReference type="Proteomes" id="UP001595766">
    <property type="component" value="Unassembled WGS sequence"/>
</dbReference>
<protein>
    <submittedName>
        <fullName evidence="1">RHS repeat domain-containing protein</fullName>
    </submittedName>
</protein>
<keyword evidence="2" id="KW-1185">Reference proteome</keyword>
<dbReference type="InterPro" id="IPR031325">
    <property type="entry name" value="RHS_repeat"/>
</dbReference>
<dbReference type="EMBL" id="JBHSAV010000030">
    <property type="protein sequence ID" value="MFC3976450.1"/>
    <property type="molecule type" value="Genomic_DNA"/>
</dbReference>
<evidence type="ECO:0000313" key="1">
    <source>
        <dbReference type="EMBL" id="MFC3976450.1"/>
    </source>
</evidence>
<dbReference type="PANTHER" id="PTHR32305">
    <property type="match status" value="1"/>
</dbReference>
<reference evidence="2" key="1">
    <citation type="journal article" date="2019" name="Int. J. Syst. Evol. Microbiol.">
        <title>The Global Catalogue of Microorganisms (GCM) 10K type strain sequencing project: providing services to taxonomists for standard genome sequencing and annotation.</title>
        <authorList>
            <consortium name="The Broad Institute Genomics Platform"/>
            <consortium name="The Broad Institute Genome Sequencing Center for Infectious Disease"/>
            <person name="Wu L."/>
            <person name="Ma J."/>
        </authorList>
    </citation>
    <scope>NUCLEOTIDE SEQUENCE [LARGE SCALE GENOMIC DNA]</scope>
    <source>
        <strain evidence="2">CECT 8551</strain>
    </source>
</reference>
<dbReference type="RefSeq" id="WP_290294994.1">
    <property type="nucleotide sequence ID" value="NZ_JAUFQA010000001.1"/>
</dbReference>